<sequence length="86" mass="9986">MQKYNRGRAIGNQWVFGGTDRDTDECFAVTVDRRDTATLLPIIQQYIKPVPPYTAMNGEPIHHCTDRPFMRLVEQFNELYPVAKEN</sequence>
<dbReference type="Proteomes" id="UP000677228">
    <property type="component" value="Unassembled WGS sequence"/>
</dbReference>
<protein>
    <submittedName>
        <fullName evidence="1">Uncharacterized protein</fullName>
    </submittedName>
</protein>
<evidence type="ECO:0000313" key="3">
    <source>
        <dbReference type="EMBL" id="CAF3933430.1"/>
    </source>
</evidence>
<accession>A0A814U6I0</accession>
<dbReference type="AlphaFoldDB" id="A0A814U6I0"/>
<name>A0A814U6I0_9BILA</name>
<dbReference type="PANTHER" id="PTHR47163:SF2">
    <property type="entry name" value="SI:DKEY-17M8.2"/>
    <property type="match status" value="1"/>
</dbReference>
<dbReference type="Proteomes" id="UP000681722">
    <property type="component" value="Unassembled WGS sequence"/>
</dbReference>
<organism evidence="1 5">
    <name type="scientific">Didymodactylos carnosus</name>
    <dbReference type="NCBI Taxonomy" id="1234261"/>
    <lineage>
        <taxon>Eukaryota</taxon>
        <taxon>Metazoa</taxon>
        <taxon>Spiralia</taxon>
        <taxon>Gnathifera</taxon>
        <taxon>Rotifera</taxon>
        <taxon>Eurotatoria</taxon>
        <taxon>Bdelloidea</taxon>
        <taxon>Philodinida</taxon>
        <taxon>Philodinidae</taxon>
        <taxon>Didymodactylos</taxon>
    </lineage>
</organism>
<dbReference type="EMBL" id="CAJOBC010007470">
    <property type="protein sequence ID" value="CAF3933430.1"/>
    <property type="molecule type" value="Genomic_DNA"/>
</dbReference>
<dbReference type="EMBL" id="CAJNOQ010007471">
    <property type="protein sequence ID" value="CAF1169703.1"/>
    <property type="molecule type" value="Genomic_DNA"/>
</dbReference>
<dbReference type="EMBL" id="CAJOBA010049596">
    <property type="protein sequence ID" value="CAF4225533.1"/>
    <property type="molecule type" value="Genomic_DNA"/>
</dbReference>
<dbReference type="EMBL" id="CAJNOK010027820">
    <property type="protein sequence ID" value="CAF1426390.1"/>
    <property type="molecule type" value="Genomic_DNA"/>
</dbReference>
<dbReference type="Proteomes" id="UP000663829">
    <property type="component" value="Unassembled WGS sequence"/>
</dbReference>
<dbReference type="OrthoDB" id="6412411at2759"/>
<evidence type="ECO:0000313" key="2">
    <source>
        <dbReference type="EMBL" id="CAF1426390.1"/>
    </source>
</evidence>
<evidence type="ECO:0000313" key="5">
    <source>
        <dbReference type="Proteomes" id="UP000663829"/>
    </source>
</evidence>
<proteinExistence type="predicted"/>
<dbReference type="PANTHER" id="PTHR47163">
    <property type="entry name" value="DDE_TNP_IS1595 DOMAIN-CONTAINING PROTEIN"/>
    <property type="match status" value="1"/>
</dbReference>
<evidence type="ECO:0000313" key="1">
    <source>
        <dbReference type="EMBL" id="CAF1169703.1"/>
    </source>
</evidence>
<dbReference type="InterPro" id="IPR053164">
    <property type="entry name" value="IS1016-like_transposase"/>
</dbReference>
<comment type="caution">
    <text evidence="1">The sequence shown here is derived from an EMBL/GenBank/DDBJ whole genome shotgun (WGS) entry which is preliminary data.</text>
</comment>
<gene>
    <name evidence="1" type="ORF">GPM918_LOCUS22115</name>
    <name evidence="2" type="ORF">OVA965_LOCUS33872</name>
    <name evidence="3" type="ORF">SRO942_LOCUS22111</name>
    <name evidence="4" type="ORF">TMI583_LOCUS34776</name>
</gene>
<dbReference type="Proteomes" id="UP000682733">
    <property type="component" value="Unassembled WGS sequence"/>
</dbReference>
<evidence type="ECO:0000313" key="4">
    <source>
        <dbReference type="EMBL" id="CAF4225533.1"/>
    </source>
</evidence>
<reference evidence="1" key="1">
    <citation type="submission" date="2021-02" db="EMBL/GenBank/DDBJ databases">
        <authorList>
            <person name="Nowell W R."/>
        </authorList>
    </citation>
    <scope>NUCLEOTIDE SEQUENCE</scope>
</reference>
<keyword evidence="5" id="KW-1185">Reference proteome</keyword>